<gene>
    <name evidence="6" type="ORF">CW740_10615</name>
</gene>
<comment type="similarity">
    <text evidence="2">Belongs to the autoinducer-2 exporter (AI-2E) (TC 2.A.86) family.</text>
</comment>
<protein>
    <submittedName>
        <fullName evidence="6">Uncharacterized protein</fullName>
    </submittedName>
</protein>
<dbReference type="PANTHER" id="PTHR21716">
    <property type="entry name" value="TRANSMEMBRANE PROTEIN"/>
    <property type="match status" value="1"/>
</dbReference>
<accession>A0A2K9APX4</accession>
<keyword evidence="4" id="KW-1133">Transmembrane helix</keyword>
<dbReference type="RefSeq" id="WP_106647471.1">
    <property type="nucleotide sequence ID" value="NZ_BMGO01000001.1"/>
</dbReference>
<dbReference type="AlphaFoldDB" id="A0A2K9APX4"/>
<dbReference type="GO" id="GO:0055085">
    <property type="term" value="P:transmembrane transport"/>
    <property type="evidence" value="ECO:0007669"/>
    <property type="project" value="TreeGrafter"/>
</dbReference>
<dbReference type="KEGG" id="kpd:CW740_10615"/>
<sequence length="348" mass="37852">MSAETPRVTNALVAIAATFLIIAGLKSASSFVVPVILSLFVAIILGPLYFFFANAKLPVIKKDMPDWLAIILVVVIMSLFFFMIGTLVGNSVEQFSSNLPRYEMMLRAKFEGLVVWLAGHGIEVPQTPLADRFSPGVMMNLSASILNGLGSVLSNTFLIILTSIFLLMEASIFGDKMRRAFPDVESKAHLGLGEVITKIKQYASIKSVVSLLTGAIISLWLWLIGVEYPFLWGLIAFMFNFIPNIGSIIAAIPAVLLAWLTSDSFTTPLLAAAGYLAVNFVIGNIVEPKFMGKGLGLSTLVVFLSLLFWGWVLGPVGMLLSVPLTIIVKIFLDANKETQWIGIMLGDK</sequence>
<dbReference type="EMBL" id="CP025120">
    <property type="protein sequence ID" value="AUD79672.1"/>
    <property type="molecule type" value="Genomic_DNA"/>
</dbReference>
<keyword evidence="7" id="KW-1185">Reference proteome</keyword>
<dbReference type="InterPro" id="IPR002549">
    <property type="entry name" value="AI-2E-like"/>
</dbReference>
<proteinExistence type="inferred from homology"/>
<dbReference type="Proteomes" id="UP000232693">
    <property type="component" value="Chromosome"/>
</dbReference>
<evidence type="ECO:0000256" key="2">
    <source>
        <dbReference type="ARBA" id="ARBA00009773"/>
    </source>
</evidence>
<dbReference type="Pfam" id="PF01594">
    <property type="entry name" value="AI-2E_transport"/>
    <property type="match status" value="1"/>
</dbReference>
<evidence type="ECO:0000256" key="1">
    <source>
        <dbReference type="ARBA" id="ARBA00004141"/>
    </source>
</evidence>
<dbReference type="GO" id="GO:0016020">
    <property type="term" value="C:membrane"/>
    <property type="evidence" value="ECO:0007669"/>
    <property type="project" value="UniProtKB-SubCell"/>
</dbReference>
<evidence type="ECO:0000313" key="6">
    <source>
        <dbReference type="EMBL" id="AUD79672.1"/>
    </source>
</evidence>
<evidence type="ECO:0000256" key="5">
    <source>
        <dbReference type="ARBA" id="ARBA00023136"/>
    </source>
</evidence>
<evidence type="ECO:0000256" key="4">
    <source>
        <dbReference type="ARBA" id="ARBA00022989"/>
    </source>
</evidence>
<dbReference type="PANTHER" id="PTHR21716:SF64">
    <property type="entry name" value="AI-2 TRANSPORT PROTEIN TQSA"/>
    <property type="match status" value="1"/>
</dbReference>
<name>A0A2K9APX4_9GAMM</name>
<dbReference type="OrthoDB" id="9799225at2"/>
<comment type="subcellular location">
    <subcellularLocation>
        <location evidence="1">Membrane</location>
        <topology evidence="1">Multi-pass membrane protein</topology>
    </subcellularLocation>
</comment>
<evidence type="ECO:0000313" key="7">
    <source>
        <dbReference type="Proteomes" id="UP000232693"/>
    </source>
</evidence>
<organism evidence="6 7">
    <name type="scientific">Kangiella profundi</name>
    <dbReference type="NCBI Taxonomy" id="1561924"/>
    <lineage>
        <taxon>Bacteria</taxon>
        <taxon>Pseudomonadati</taxon>
        <taxon>Pseudomonadota</taxon>
        <taxon>Gammaproteobacteria</taxon>
        <taxon>Kangiellales</taxon>
        <taxon>Kangiellaceae</taxon>
        <taxon>Kangiella</taxon>
    </lineage>
</organism>
<reference evidence="6 7" key="1">
    <citation type="submission" date="2017-12" db="EMBL/GenBank/DDBJ databases">
        <title>Kangiella profundi FT102 completed genome.</title>
        <authorList>
            <person name="Xu J."/>
            <person name="Wang J."/>
            <person name="Lu Y."/>
        </authorList>
    </citation>
    <scope>NUCLEOTIDE SEQUENCE [LARGE SCALE GENOMIC DNA]</scope>
    <source>
        <strain evidence="6 7">FT102</strain>
    </source>
</reference>
<evidence type="ECO:0000256" key="3">
    <source>
        <dbReference type="ARBA" id="ARBA00022692"/>
    </source>
</evidence>
<keyword evidence="3" id="KW-0812">Transmembrane</keyword>
<keyword evidence="5" id="KW-0472">Membrane</keyword>